<name>A0A843VFV5_COLES</name>
<gene>
    <name evidence="1" type="ORF">Taro_023904</name>
</gene>
<dbReference type="EMBL" id="NMUH01001324">
    <property type="protein sequence ID" value="MQL91293.1"/>
    <property type="molecule type" value="Genomic_DNA"/>
</dbReference>
<comment type="caution">
    <text evidence="1">The sequence shown here is derived from an EMBL/GenBank/DDBJ whole genome shotgun (WGS) entry which is preliminary data.</text>
</comment>
<proteinExistence type="predicted"/>
<protein>
    <submittedName>
        <fullName evidence="1">Uncharacterized protein</fullName>
    </submittedName>
</protein>
<evidence type="ECO:0000313" key="2">
    <source>
        <dbReference type="Proteomes" id="UP000652761"/>
    </source>
</evidence>
<keyword evidence="2" id="KW-1185">Reference proteome</keyword>
<sequence>MARRSDPYLGF</sequence>
<accession>A0A843VFV5</accession>
<reference evidence="1" key="1">
    <citation type="submission" date="2017-07" db="EMBL/GenBank/DDBJ databases">
        <title>Taro Niue Genome Assembly and Annotation.</title>
        <authorList>
            <person name="Atibalentja N."/>
            <person name="Keating K."/>
            <person name="Fields C.J."/>
        </authorList>
    </citation>
    <scope>NUCLEOTIDE SEQUENCE</scope>
    <source>
        <strain evidence="1">Niue_2</strain>
        <tissue evidence="1">Leaf</tissue>
    </source>
</reference>
<organism evidence="1 2">
    <name type="scientific">Colocasia esculenta</name>
    <name type="common">Wild taro</name>
    <name type="synonym">Arum esculentum</name>
    <dbReference type="NCBI Taxonomy" id="4460"/>
    <lineage>
        <taxon>Eukaryota</taxon>
        <taxon>Viridiplantae</taxon>
        <taxon>Streptophyta</taxon>
        <taxon>Embryophyta</taxon>
        <taxon>Tracheophyta</taxon>
        <taxon>Spermatophyta</taxon>
        <taxon>Magnoliopsida</taxon>
        <taxon>Liliopsida</taxon>
        <taxon>Araceae</taxon>
        <taxon>Aroideae</taxon>
        <taxon>Colocasieae</taxon>
        <taxon>Colocasia</taxon>
    </lineage>
</organism>
<evidence type="ECO:0000313" key="1">
    <source>
        <dbReference type="EMBL" id="MQL91293.1"/>
    </source>
</evidence>
<dbReference type="Proteomes" id="UP000652761">
    <property type="component" value="Unassembled WGS sequence"/>
</dbReference>